<dbReference type="EMBL" id="NBAX01000006">
    <property type="protein sequence ID" value="PNP94080.1"/>
    <property type="molecule type" value="Genomic_DNA"/>
</dbReference>
<keyword evidence="1" id="KW-0378">Hydrolase</keyword>
<dbReference type="PANTHER" id="PTHR33308">
    <property type="entry name" value="PEPTIDOGLYCAN HYDROLASE FLGJ"/>
    <property type="match status" value="1"/>
</dbReference>
<dbReference type="Gene3D" id="2.70.70.10">
    <property type="entry name" value="Glucose Permease (Domain IIA)"/>
    <property type="match status" value="1"/>
</dbReference>
<dbReference type="InterPro" id="IPR011055">
    <property type="entry name" value="Dup_hybrid_motif"/>
</dbReference>
<dbReference type="Pfam" id="PF01551">
    <property type="entry name" value="Peptidase_M23"/>
    <property type="match status" value="1"/>
</dbReference>
<dbReference type="InterPro" id="IPR002901">
    <property type="entry name" value="MGlyc_endo_b_GlcNAc-like_dom"/>
</dbReference>
<dbReference type="SMART" id="SM00047">
    <property type="entry name" value="LYZ2"/>
    <property type="match status" value="1"/>
</dbReference>
<proteinExistence type="predicted"/>
<name>A0A2K0XHS4_9BACT</name>
<accession>A0A2K0XHS4</accession>
<dbReference type="InterPro" id="IPR016047">
    <property type="entry name" value="M23ase_b-sheet_dom"/>
</dbReference>
<evidence type="ECO:0000313" key="4">
    <source>
        <dbReference type="EMBL" id="PNP94080.1"/>
    </source>
</evidence>
<organism evidence="4 5">
    <name type="scientific">Hoylesella timonensis</name>
    <dbReference type="NCBI Taxonomy" id="386414"/>
    <lineage>
        <taxon>Bacteria</taxon>
        <taxon>Pseudomonadati</taxon>
        <taxon>Bacteroidota</taxon>
        <taxon>Bacteroidia</taxon>
        <taxon>Bacteroidales</taxon>
        <taxon>Prevotellaceae</taxon>
        <taxon>Hoylesella</taxon>
    </lineage>
</organism>
<gene>
    <name evidence="4" type="ORF">BFS16_07840</name>
</gene>
<dbReference type="InterPro" id="IPR051056">
    <property type="entry name" value="Glycosyl_Hydrolase_73"/>
</dbReference>
<dbReference type="Pfam" id="PF01832">
    <property type="entry name" value="Glucosaminidase"/>
    <property type="match status" value="1"/>
</dbReference>
<evidence type="ECO:0000256" key="2">
    <source>
        <dbReference type="SAM" id="MobiDB-lite"/>
    </source>
</evidence>
<dbReference type="CDD" id="cd12797">
    <property type="entry name" value="M23_peptidase"/>
    <property type="match status" value="1"/>
</dbReference>
<dbReference type="Proteomes" id="UP000236634">
    <property type="component" value="Unassembled WGS sequence"/>
</dbReference>
<comment type="caution">
    <text evidence="4">The sequence shown here is derived from an EMBL/GenBank/DDBJ whole genome shotgun (WGS) entry which is preliminary data.</text>
</comment>
<dbReference type="GO" id="GO:0004040">
    <property type="term" value="F:amidase activity"/>
    <property type="evidence" value="ECO:0007669"/>
    <property type="project" value="InterPro"/>
</dbReference>
<dbReference type="RefSeq" id="WP_103003502.1">
    <property type="nucleotide sequence ID" value="NZ_NBAX01000006.1"/>
</dbReference>
<evidence type="ECO:0000313" key="5">
    <source>
        <dbReference type="Proteomes" id="UP000236634"/>
    </source>
</evidence>
<feature type="region of interest" description="Disordered" evidence="2">
    <location>
        <begin position="434"/>
        <end position="457"/>
    </location>
</feature>
<dbReference type="SUPFAM" id="SSF51261">
    <property type="entry name" value="Duplicated hybrid motif"/>
    <property type="match status" value="1"/>
</dbReference>
<protein>
    <submittedName>
        <fullName evidence="4">N-acetylmuramoyl-L-alanine amidase</fullName>
    </submittedName>
</protein>
<sequence length="485" mass="53265">MAISTSEFIARYAPYAMEQQVKYGIPSSVILAQMAIESSWGTSALALHDNNFFGIKKGSSWTGRVSYYDDDRPHEAFRSYDNVSQSLSDHSAILLQQRYLRNCPINDSTDHLGWAKGIKAGGYATAKNYVSQIESIISGYGLDRFDRIAVQQAQQHGLQVGYMRGQQPDQTKVAPSGISLTPLQGNWCMPINLEGLKITGEYGEKRTGHHHGGIDLGTNGRYLPIYGTEDNGTVIAVKPNNGAAGNMITVEYHRTDGTRLQCTYMHLSEIGVKVGDAVNAGTQLGYSGNTGRSTGPHLHFETKFYNAQGTLQSYDPVEYLAELSFRGNLPGTLNKGGQDLMTRYSSQMGYTNAPSEIRESPMDNSQMQMLLAHITNSDDPDRWLEYLMNKNGDSAGLSGGGNPISNLISSLFMGILTLAQDLQGDDNMKDLQASKEANENKETKEAASIRRDRESVDVKQLAQTASLNFDSDLPEEQQANNIKRA</sequence>
<evidence type="ECO:0000256" key="1">
    <source>
        <dbReference type="ARBA" id="ARBA00022801"/>
    </source>
</evidence>
<reference evidence="4 5" key="1">
    <citation type="submission" date="2017-03" db="EMBL/GenBank/DDBJ databases">
        <authorList>
            <person name="Afonso C.L."/>
            <person name="Miller P.J."/>
            <person name="Scott M.A."/>
            <person name="Spackman E."/>
            <person name="Goraichik I."/>
            <person name="Dimitrov K.M."/>
            <person name="Suarez D.L."/>
            <person name="Swayne D.E."/>
        </authorList>
    </citation>
    <scope>NUCLEOTIDE SEQUENCE [LARGE SCALE GENOMIC DNA]</scope>
    <source>
        <strain evidence="4 5">DNF00076</strain>
    </source>
</reference>
<dbReference type="AlphaFoldDB" id="A0A2K0XHS4"/>
<feature type="domain" description="Mannosyl-glycoprotein endo-beta-N-acetylglucosamidase-like" evidence="3">
    <location>
        <begin position="1"/>
        <end position="146"/>
    </location>
</feature>
<evidence type="ECO:0000259" key="3">
    <source>
        <dbReference type="SMART" id="SM00047"/>
    </source>
</evidence>
<dbReference type="Gene3D" id="1.10.530.10">
    <property type="match status" value="1"/>
</dbReference>
<dbReference type="PANTHER" id="PTHR33308:SF9">
    <property type="entry name" value="PEPTIDOGLYCAN HYDROLASE FLGJ"/>
    <property type="match status" value="1"/>
</dbReference>